<feature type="region of interest" description="Disordered" evidence="1">
    <location>
        <begin position="236"/>
        <end position="255"/>
    </location>
</feature>
<evidence type="ECO:0000256" key="1">
    <source>
        <dbReference type="SAM" id="MobiDB-lite"/>
    </source>
</evidence>
<accession>A0A2A2SIA6</accession>
<dbReference type="AlphaFoldDB" id="A0A2A2SIA6"/>
<evidence type="ECO:0000259" key="2">
    <source>
        <dbReference type="Pfam" id="PF02254"/>
    </source>
</evidence>
<dbReference type="Proteomes" id="UP000218151">
    <property type="component" value="Unassembled WGS sequence"/>
</dbReference>
<keyword evidence="4" id="KW-1185">Reference proteome</keyword>
<dbReference type="Pfam" id="PF02254">
    <property type="entry name" value="TrkA_N"/>
    <property type="match status" value="1"/>
</dbReference>
<dbReference type="SUPFAM" id="SSF51735">
    <property type="entry name" value="NAD(P)-binding Rossmann-fold domains"/>
    <property type="match status" value="1"/>
</dbReference>
<comment type="caution">
    <text evidence="3">The sequence shown here is derived from an EMBL/GenBank/DDBJ whole genome shotgun (WGS) entry which is preliminary data.</text>
</comment>
<dbReference type="EMBL" id="NSLI01000002">
    <property type="protein sequence ID" value="PAX08972.1"/>
    <property type="molecule type" value="Genomic_DNA"/>
</dbReference>
<proteinExistence type="predicted"/>
<reference evidence="4" key="1">
    <citation type="submission" date="2017-09" db="EMBL/GenBank/DDBJ databases">
        <authorList>
            <person name="Feng G."/>
            <person name="Zhu H."/>
        </authorList>
    </citation>
    <scope>NUCLEOTIDE SEQUENCE [LARGE SCALE GENOMIC DNA]</scope>
    <source>
        <strain evidence="4">1PNM-20</strain>
    </source>
</reference>
<evidence type="ECO:0000313" key="3">
    <source>
        <dbReference type="EMBL" id="PAX08972.1"/>
    </source>
</evidence>
<evidence type="ECO:0000313" key="4">
    <source>
        <dbReference type="Proteomes" id="UP000218151"/>
    </source>
</evidence>
<dbReference type="InterPro" id="IPR036291">
    <property type="entry name" value="NAD(P)-bd_dom_sf"/>
</dbReference>
<dbReference type="GO" id="GO:0006813">
    <property type="term" value="P:potassium ion transport"/>
    <property type="evidence" value="ECO:0007669"/>
    <property type="project" value="InterPro"/>
</dbReference>
<protein>
    <recommendedName>
        <fullName evidence="2">RCK N-terminal domain-containing protein</fullName>
    </recommendedName>
</protein>
<name>A0A2A2SIA6_9SPHN</name>
<dbReference type="OrthoDB" id="570124at2"/>
<dbReference type="InterPro" id="IPR003148">
    <property type="entry name" value="RCK_N"/>
</dbReference>
<sequence>MGLLSPAPIGPVAKLLGLTSPGGRGVLIVGSTPWGLLLARQLKTLDVPVVVADTSWQRLSGARDGEVPCFHGEILAEATEERLDFAQFKMLAAVTDNEAYNALVCNEFAPEMGRDAVYQLGDAAGDDPRALPAALRGRALFASGHGVEEVHARVASGWTLGSMRFEHAQDLATLQGRVPDSGDPLLLLRANRSVRFFTHASKPTPEAGDTVVAFAPAAALERASWTIAPGSLAEEAAAPAFSHDRTDPWPSPATS</sequence>
<gene>
    <name evidence="3" type="ORF">CKY28_06425</name>
</gene>
<dbReference type="Gene3D" id="3.40.50.720">
    <property type="entry name" value="NAD(P)-binding Rossmann-like Domain"/>
    <property type="match status" value="1"/>
</dbReference>
<organism evidence="3 4">
    <name type="scientific">Sphingomonas lenta</name>
    <dbReference type="NCBI Taxonomy" id="1141887"/>
    <lineage>
        <taxon>Bacteria</taxon>
        <taxon>Pseudomonadati</taxon>
        <taxon>Pseudomonadota</taxon>
        <taxon>Alphaproteobacteria</taxon>
        <taxon>Sphingomonadales</taxon>
        <taxon>Sphingomonadaceae</taxon>
        <taxon>Sphingomonas</taxon>
    </lineage>
</organism>
<feature type="domain" description="RCK N-terminal" evidence="2">
    <location>
        <begin position="26"/>
        <end position="106"/>
    </location>
</feature>